<keyword evidence="3" id="KW-0677">Repeat</keyword>
<dbReference type="HOGENOM" id="CLU_744340_0_0_1"/>
<evidence type="ECO:0000256" key="7">
    <source>
        <dbReference type="ARBA" id="ARBA00038089"/>
    </source>
</evidence>
<dbReference type="Pfam" id="PF00096">
    <property type="entry name" value="zf-C2H2"/>
    <property type="match status" value="1"/>
</dbReference>
<accession>A0A0D2ARN9</accession>
<organism evidence="11 12">
    <name type="scientific">Verruconis gallopava</name>
    <dbReference type="NCBI Taxonomy" id="253628"/>
    <lineage>
        <taxon>Eukaryota</taxon>
        <taxon>Fungi</taxon>
        <taxon>Dikarya</taxon>
        <taxon>Ascomycota</taxon>
        <taxon>Pezizomycotina</taxon>
        <taxon>Dothideomycetes</taxon>
        <taxon>Pleosporomycetidae</taxon>
        <taxon>Venturiales</taxon>
        <taxon>Sympoventuriaceae</taxon>
        <taxon>Verruconis</taxon>
    </lineage>
</organism>
<evidence type="ECO:0000256" key="3">
    <source>
        <dbReference type="ARBA" id="ARBA00022737"/>
    </source>
</evidence>
<evidence type="ECO:0000259" key="10">
    <source>
        <dbReference type="PROSITE" id="PS50157"/>
    </source>
</evidence>
<dbReference type="SMART" id="SM00355">
    <property type="entry name" value="ZnF_C2H2"/>
    <property type="match status" value="4"/>
</dbReference>
<dbReference type="VEuPathDB" id="FungiDB:PV09_06708"/>
<dbReference type="RefSeq" id="XP_016211728.1">
    <property type="nucleotide sequence ID" value="XM_016360389.1"/>
</dbReference>
<dbReference type="Pfam" id="PF12874">
    <property type="entry name" value="zf-met"/>
    <property type="match status" value="1"/>
</dbReference>
<keyword evidence="6" id="KW-0539">Nucleus</keyword>
<proteinExistence type="inferred from homology"/>
<dbReference type="GO" id="GO:0005634">
    <property type="term" value="C:nucleus"/>
    <property type="evidence" value="ECO:0007669"/>
    <property type="project" value="UniProtKB-SubCell"/>
</dbReference>
<evidence type="ECO:0000256" key="4">
    <source>
        <dbReference type="ARBA" id="ARBA00022771"/>
    </source>
</evidence>
<evidence type="ECO:0000256" key="9">
    <source>
        <dbReference type="PROSITE-ProRule" id="PRU00042"/>
    </source>
</evidence>
<dbReference type="InterPro" id="IPR036236">
    <property type="entry name" value="Znf_C2H2_sf"/>
</dbReference>
<sequence length="372" mass="41710">MSTTFHIQPASRCAQFEAIGLSTKPAKSLTGNVENEPAAEKSFICHLCGTSFMRKESLLDHLKGPQHDNVKPYACADCKKAYTRRSDLKRHEREVHRGTKFVCNVLALGERRGCGKRFSRALTLKSHQDHCRALQSALANAHAPNWSRMAWPTNVELLLRDETARILAEAKSLGAKELECRICHAQRLPNHVGSFVRHLIDHLESILFGAYQCELCGLSFGWDLHLQKHQEVCAGYRGPAAGCQISVNGFERSCAVHGADATLLEDVLAGRRGSSCVLICEQTFQQLKVQITSQLEQSLGQIIKYEPRKPLEYLEAVRERLRQLDPLYSLAPHESLLDGYDTNNQASTKANPDMCRDDFDTIFALRKDIDVI</sequence>
<dbReference type="FunFam" id="3.30.160.60:FF:000100">
    <property type="entry name" value="Zinc finger 45-like"/>
    <property type="match status" value="1"/>
</dbReference>
<dbReference type="InterPro" id="IPR013087">
    <property type="entry name" value="Znf_C2H2_type"/>
</dbReference>
<dbReference type="InterPro" id="IPR050331">
    <property type="entry name" value="Zinc_finger"/>
</dbReference>
<keyword evidence="4 9" id="KW-0863">Zinc-finger</keyword>
<feature type="domain" description="C2H2-type" evidence="10">
    <location>
        <begin position="211"/>
        <end position="238"/>
    </location>
</feature>
<keyword evidence="5" id="KW-0862">Zinc</keyword>
<dbReference type="SUPFAM" id="SSF57667">
    <property type="entry name" value="beta-beta-alpha zinc fingers"/>
    <property type="match status" value="1"/>
</dbReference>
<dbReference type="GeneID" id="27314681"/>
<evidence type="ECO:0000256" key="8">
    <source>
        <dbReference type="ARBA" id="ARBA00039490"/>
    </source>
</evidence>
<dbReference type="PROSITE" id="PS00028">
    <property type="entry name" value="ZINC_FINGER_C2H2_1"/>
    <property type="match status" value="2"/>
</dbReference>
<keyword evidence="12" id="KW-1185">Reference proteome</keyword>
<dbReference type="GO" id="GO:0010468">
    <property type="term" value="P:regulation of gene expression"/>
    <property type="evidence" value="ECO:0007669"/>
    <property type="project" value="TreeGrafter"/>
</dbReference>
<comment type="similarity">
    <text evidence="7">Belongs to the pacC/RIM101 family.</text>
</comment>
<evidence type="ECO:0000313" key="12">
    <source>
        <dbReference type="Proteomes" id="UP000053259"/>
    </source>
</evidence>
<dbReference type="OrthoDB" id="6910977at2759"/>
<dbReference type="Gene3D" id="3.30.160.60">
    <property type="entry name" value="Classic Zinc Finger"/>
    <property type="match status" value="1"/>
</dbReference>
<dbReference type="PANTHER" id="PTHR16515:SF66">
    <property type="entry name" value="C2H2-TYPE DOMAIN-CONTAINING PROTEIN"/>
    <property type="match status" value="1"/>
</dbReference>
<dbReference type="STRING" id="253628.A0A0D2ARN9"/>
<dbReference type="EMBL" id="KN847552">
    <property type="protein sequence ID" value="KIW01859.1"/>
    <property type="molecule type" value="Genomic_DNA"/>
</dbReference>
<evidence type="ECO:0000256" key="2">
    <source>
        <dbReference type="ARBA" id="ARBA00022723"/>
    </source>
</evidence>
<comment type="subcellular location">
    <subcellularLocation>
        <location evidence="1">Nucleus</location>
    </subcellularLocation>
</comment>
<protein>
    <recommendedName>
        <fullName evidence="8">pH-response transcription factor pacC/RIM101</fullName>
    </recommendedName>
</protein>
<dbReference type="PANTHER" id="PTHR16515">
    <property type="entry name" value="PR DOMAIN ZINC FINGER PROTEIN"/>
    <property type="match status" value="1"/>
</dbReference>
<evidence type="ECO:0000256" key="6">
    <source>
        <dbReference type="ARBA" id="ARBA00023242"/>
    </source>
</evidence>
<feature type="domain" description="C2H2-type" evidence="10">
    <location>
        <begin position="73"/>
        <end position="101"/>
    </location>
</feature>
<gene>
    <name evidence="11" type="ORF">PV09_06708</name>
</gene>
<dbReference type="FunFam" id="3.30.160.60:FF:000340">
    <property type="entry name" value="zinc finger protein 473 isoform X1"/>
    <property type="match status" value="1"/>
</dbReference>
<dbReference type="AlphaFoldDB" id="A0A0D2ARN9"/>
<evidence type="ECO:0000313" key="11">
    <source>
        <dbReference type="EMBL" id="KIW01859.1"/>
    </source>
</evidence>
<name>A0A0D2ARN9_9PEZI</name>
<dbReference type="Proteomes" id="UP000053259">
    <property type="component" value="Unassembled WGS sequence"/>
</dbReference>
<dbReference type="PROSITE" id="PS50157">
    <property type="entry name" value="ZINC_FINGER_C2H2_2"/>
    <property type="match status" value="3"/>
</dbReference>
<dbReference type="GO" id="GO:0008270">
    <property type="term" value="F:zinc ion binding"/>
    <property type="evidence" value="ECO:0007669"/>
    <property type="project" value="UniProtKB-KW"/>
</dbReference>
<keyword evidence="2" id="KW-0479">Metal-binding</keyword>
<dbReference type="InParanoid" id="A0A0D2ARN9"/>
<evidence type="ECO:0000256" key="5">
    <source>
        <dbReference type="ARBA" id="ARBA00022833"/>
    </source>
</evidence>
<feature type="domain" description="C2H2-type" evidence="10">
    <location>
        <begin position="43"/>
        <end position="72"/>
    </location>
</feature>
<evidence type="ECO:0000256" key="1">
    <source>
        <dbReference type="ARBA" id="ARBA00004123"/>
    </source>
</evidence>
<reference evidence="11 12" key="1">
    <citation type="submission" date="2015-01" db="EMBL/GenBank/DDBJ databases">
        <title>The Genome Sequence of Ochroconis gallopava CBS43764.</title>
        <authorList>
            <consortium name="The Broad Institute Genomics Platform"/>
            <person name="Cuomo C."/>
            <person name="de Hoog S."/>
            <person name="Gorbushina A."/>
            <person name="Stielow B."/>
            <person name="Teixiera M."/>
            <person name="Abouelleil A."/>
            <person name="Chapman S.B."/>
            <person name="Priest M."/>
            <person name="Young S.K."/>
            <person name="Wortman J."/>
            <person name="Nusbaum C."/>
            <person name="Birren B."/>
        </authorList>
    </citation>
    <scope>NUCLEOTIDE SEQUENCE [LARGE SCALE GENOMIC DNA]</scope>
    <source>
        <strain evidence="11 12">CBS 43764</strain>
    </source>
</reference>